<feature type="transmembrane region" description="Helical" evidence="19">
    <location>
        <begin position="626"/>
        <end position="648"/>
    </location>
</feature>
<evidence type="ECO:0000259" key="20">
    <source>
        <dbReference type="PROSITE" id="PS50011"/>
    </source>
</evidence>
<dbReference type="Pfam" id="PF13855">
    <property type="entry name" value="LRR_8"/>
    <property type="match status" value="3"/>
</dbReference>
<dbReference type="InterPro" id="IPR001245">
    <property type="entry name" value="Ser-Thr/Tyr_kinase_cat_dom"/>
</dbReference>
<comment type="catalytic activity">
    <reaction evidence="17">
        <text>L-seryl-[protein] + ATP = O-phospho-L-seryl-[protein] + ADP + H(+)</text>
        <dbReference type="Rhea" id="RHEA:17989"/>
        <dbReference type="Rhea" id="RHEA-COMP:9863"/>
        <dbReference type="Rhea" id="RHEA-COMP:11604"/>
        <dbReference type="ChEBI" id="CHEBI:15378"/>
        <dbReference type="ChEBI" id="CHEBI:29999"/>
        <dbReference type="ChEBI" id="CHEBI:30616"/>
        <dbReference type="ChEBI" id="CHEBI:83421"/>
        <dbReference type="ChEBI" id="CHEBI:456216"/>
        <dbReference type="EC" id="2.7.11.1"/>
    </reaction>
</comment>
<comment type="subcellular location">
    <subcellularLocation>
        <location evidence="1">Membrane</location>
        <topology evidence="1">Single-pass type I membrane protein</topology>
    </subcellularLocation>
</comment>
<dbReference type="eggNOG" id="ENOG502QUNV">
    <property type="taxonomic scope" value="Eukaryota"/>
</dbReference>
<dbReference type="InterPro" id="IPR032675">
    <property type="entry name" value="LRR_dom_sf"/>
</dbReference>
<protein>
    <recommendedName>
        <fullName evidence="2">non-specific serine/threonine protein kinase</fullName>
        <ecNumber evidence="2">2.7.11.1</ecNumber>
    </recommendedName>
</protein>
<dbReference type="SUPFAM" id="SSF52058">
    <property type="entry name" value="L domain-like"/>
    <property type="match status" value="1"/>
</dbReference>
<evidence type="ECO:0000256" key="2">
    <source>
        <dbReference type="ARBA" id="ARBA00012513"/>
    </source>
</evidence>
<dbReference type="Pfam" id="PF08263">
    <property type="entry name" value="LRRNT_2"/>
    <property type="match status" value="1"/>
</dbReference>
<keyword evidence="3" id="KW-0723">Serine/threonine-protein kinase</keyword>
<dbReference type="SMART" id="SM00369">
    <property type="entry name" value="LRR_TYP"/>
    <property type="match status" value="7"/>
</dbReference>
<dbReference type="PROSITE" id="PS50011">
    <property type="entry name" value="PROTEIN_KINASE_DOM"/>
    <property type="match status" value="1"/>
</dbReference>
<keyword evidence="7" id="KW-0732">Signal</keyword>
<evidence type="ECO:0000313" key="21">
    <source>
        <dbReference type="EnsemblPlants" id="OMERI12G03330.1"/>
    </source>
</evidence>
<dbReference type="InterPro" id="IPR013210">
    <property type="entry name" value="LRR_N_plant-typ"/>
</dbReference>
<dbReference type="FunFam" id="3.80.10.10:FF:000512">
    <property type="entry name" value="Leucine-rich repeat receptor-like serine/threonine-protein kinase BAM3"/>
    <property type="match status" value="1"/>
</dbReference>
<evidence type="ECO:0000256" key="1">
    <source>
        <dbReference type="ARBA" id="ARBA00004479"/>
    </source>
</evidence>
<evidence type="ECO:0000256" key="5">
    <source>
        <dbReference type="ARBA" id="ARBA00022679"/>
    </source>
</evidence>
<dbReference type="FunFam" id="3.80.10.10:FF:000383">
    <property type="entry name" value="Leucine-rich repeat receptor protein kinase EMS1"/>
    <property type="match status" value="1"/>
</dbReference>
<keyword evidence="13 19" id="KW-0472">Membrane</keyword>
<evidence type="ECO:0000256" key="17">
    <source>
        <dbReference type="ARBA" id="ARBA00048679"/>
    </source>
</evidence>
<dbReference type="Pfam" id="PF07714">
    <property type="entry name" value="PK_Tyr_Ser-Thr"/>
    <property type="match status" value="1"/>
</dbReference>
<evidence type="ECO:0000256" key="3">
    <source>
        <dbReference type="ARBA" id="ARBA00022527"/>
    </source>
</evidence>
<dbReference type="SUPFAM" id="SSF56112">
    <property type="entry name" value="Protein kinase-like (PK-like)"/>
    <property type="match status" value="1"/>
</dbReference>
<sequence>MGGQEQVAMAERRPCFGRNNGFLLLLVQVILFLFLFFDSSMAATAASVPAPLNTTQVSIMKELSGLVTATAKWNTSDSNPCRWDGVSCSSSSNSISVVTNLTLSGYSLSNSTIFATICSLDTLQILDLSKNSFTNSIEQFFTSSCSMKAGLQSLNLSSSQLSMPLSNFSGFPLLEVLDLSFNSLNGDVSTQLSSLLKLRSLNLSSNNLVGDVPTSMAPSLEELVLSSNRFSGNIPIVLFSYRNITVLDLSQNKLTGDVPDEFFKLPKLRTLLLSGNMLIGTIPVTLSNVISLSRFAANQNYFTGFIPRGITKNVKMLDLSYNNLSGVIPSDILSPWGLETVDLTSNKLEGPIPSNLSSTLYRLRLGGNILNGTIPDTIGDALALAYLELDSNQLTGSIPSELGKCKNLSLLNLASNKFQGPVPDAISSLDKLVVLKLQMNNLSGPIPSAFFGLASLSTMNLSQNSFTGEIGELSKQTKLSVLNLQGNKISGSIPNSISLLTSLIELSLGNNSLTGTIPTMPAKLSAVLNLSHNHLSGFIPSNIGSLSDLEVLDLSYNDLSGEVPASLANMPSLTQLVLSYNHLSGTIPKFPQHVDITTDGNPDLTNGTGNNDNTPTSGKRRTHNTVIIVVAITGALVGLCLLAAIVTISYSKRIYRVEDEGPSTEEVVARIINGHLITMNSIHTSAIDFSKAMEAVSNHSNIFLKTRFCTYYKAVMPNGSTYSVKQINCSDKIFQIGSQGKVAHELEVLGKLSNSNVMVPLAYVLTEDNAYIIYEHVHKGTVFDFLHAGRSDVLDWPSRYSIAFGLAQGLTFLHGCTQPVLLLDLSTRTVHLKSMNEPQIGDVELYKIVDTLKSSGSLSTIAGTVGYIPPEYAYTMRLTMAGNVYSFGVILLELLTGKPSVSDGIELAKWALSLSGSPDQREQILDTRVSRTSAAVHSQMLSVLNIALACVAFSPDARPKMRSVLRMLFNAK</sequence>
<evidence type="ECO:0000256" key="18">
    <source>
        <dbReference type="SAM" id="MobiDB-lite"/>
    </source>
</evidence>
<reference evidence="21" key="1">
    <citation type="submission" date="2015-04" db="UniProtKB">
        <authorList>
            <consortium name="EnsemblPlants"/>
        </authorList>
    </citation>
    <scope>IDENTIFICATION</scope>
</reference>
<evidence type="ECO:0000256" key="10">
    <source>
        <dbReference type="ARBA" id="ARBA00022777"/>
    </source>
</evidence>
<dbReference type="PANTHER" id="PTHR48053:SF105">
    <property type="entry name" value="RECEPTOR-LIKE PROTEIN KINASE"/>
    <property type="match status" value="1"/>
</dbReference>
<dbReference type="Gramene" id="OMERI12G03330.1">
    <property type="protein sequence ID" value="OMERI12G03330.1"/>
    <property type="gene ID" value="OMERI12G03330"/>
</dbReference>
<dbReference type="EC" id="2.7.11.1" evidence="2"/>
<organism evidence="21">
    <name type="scientific">Oryza meridionalis</name>
    <dbReference type="NCBI Taxonomy" id="40149"/>
    <lineage>
        <taxon>Eukaryota</taxon>
        <taxon>Viridiplantae</taxon>
        <taxon>Streptophyta</taxon>
        <taxon>Embryophyta</taxon>
        <taxon>Tracheophyta</taxon>
        <taxon>Spermatophyta</taxon>
        <taxon>Magnoliopsida</taxon>
        <taxon>Liliopsida</taxon>
        <taxon>Poales</taxon>
        <taxon>Poaceae</taxon>
        <taxon>BOP clade</taxon>
        <taxon>Oryzoideae</taxon>
        <taxon>Oryzeae</taxon>
        <taxon>Oryzinae</taxon>
        <taxon>Oryza</taxon>
    </lineage>
</organism>
<evidence type="ECO:0000256" key="14">
    <source>
        <dbReference type="ARBA" id="ARBA00023170"/>
    </source>
</evidence>
<dbReference type="PROSITE" id="PS51450">
    <property type="entry name" value="LRR"/>
    <property type="match status" value="1"/>
</dbReference>
<keyword evidence="10" id="KW-0418">Kinase</keyword>
<feature type="compositionally biased region" description="Low complexity" evidence="18">
    <location>
        <begin position="599"/>
        <end position="616"/>
    </location>
</feature>
<evidence type="ECO:0000256" key="16">
    <source>
        <dbReference type="ARBA" id="ARBA00047899"/>
    </source>
</evidence>
<evidence type="ECO:0000256" key="11">
    <source>
        <dbReference type="ARBA" id="ARBA00022840"/>
    </source>
</evidence>
<dbReference type="FunFam" id="3.30.200.20:FF:000454">
    <property type="entry name" value="Leucine-rich repeat receptor-like tyrosine-protein kinase PXC3"/>
    <property type="match status" value="1"/>
</dbReference>
<keyword evidence="6 19" id="KW-0812">Transmembrane</keyword>
<evidence type="ECO:0000256" key="15">
    <source>
        <dbReference type="ARBA" id="ARBA00023180"/>
    </source>
</evidence>
<reference evidence="21" key="2">
    <citation type="submission" date="2018-05" db="EMBL/GenBank/DDBJ databases">
        <title>OmerRS3 (Oryza meridionalis Reference Sequence Version 3).</title>
        <authorList>
            <person name="Zhang J."/>
            <person name="Kudrna D."/>
            <person name="Lee S."/>
            <person name="Talag J."/>
            <person name="Welchert J."/>
            <person name="Wing R.A."/>
        </authorList>
    </citation>
    <scope>NUCLEOTIDE SEQUENCE [LARGE SCALE GENOMIC DNA]</scope>
    <source>
        <strain evidence="21">cv. OR44</strain>
    </source>
</reference>
<evidence type="ECO:0000313" key="22">
    <source>
        <dbReference type="Proteomes" id="UP000008021"/>
    </source>
</evidence>
<keyword evidence="22" id="KW-1185">Reference proteome</keyword>
<evidence type="ECO:0000256" key="4">
    <source>
        <dbReference type="ARBA" id="ARBA00022614"/>
    </source>
</evidence>
<dbReference type="FunFam" id="3.80.10.10:FF:000095">
    <property type="entry name" value="LRR receptor-like serine/threonine-protein kinase GSO1"/>
    <property type="match status" value="1"/>
</dbReference>
<keyword evidence="9" id="KW-0547">Nucleotide-binding</keyword>
<evidence type="ECO:0000256" key="9">
    <source>
        <dbReference type="ARBA" id="ARBA00022741"/>
    </source>
</evidence>
<dbReference type="InterPro" id="IPR051716">
    <property type="entry name" value="Plant_RL_S/T_kinase"/>
</dbReference>
<dbReference type="PANTHER" id="PTHR48053">
    <property type="entry name" value="LEUCINE RICH REPEAT FAMILY PROTEIN, EXPRESSED"/>
    <property type="match status" value="1"/>
</dbReference>
<dbReference type="GO" id="GO:0005524">
    <property type="term" value="F:ATP binding"/>
    <property type="evidence" value="ECO:0007669"/>
    <property type="project" value="UniProtKB-KW"/>
</dbReference>
<keyword evidence="11" id="KW-0067">ATP-binding</keyword>
<dbReference type="SUPFAM" id="SSF52047">
    <property type="entry name" value="RNI-like"/>
    <property type="match status" value="1"/>
</dbReference>
<keyword evidence="12 19" id="KW-1133">Transmembrane helix</keyword>
<dbReference type="InterPro" id="IPR001611">
    <property type="entry name" value="Leu-rich_rpt"/>
</dbReference>
<name>A0A0E0FAA1_9ORYZ</name>
<evidence type="ECO:0000256" key="13">
    <source>
        <dbReference type="ARBA" id="ARBA00023136"/>
    </source>
</evidence>
<evidence type="ECO:0000256" key="7">
    <source>
        <dbReference type="ARBA" id="ARBA00022729"/>
    </source>
</evidence>
<dbReference type="Gene3D" id="1.10.510.10">
    <property type="entry name" value="Transferase(Phosphotransferase) domain 1"/>
    <property type="match status" value="1"/>
</dbReference>
<keyword evidence="15" id="KW-0325">Glycoprotein</keyword>
<evidence type="ECO:0000256" key="19">
    <source>
        <dbReference type="SAM" id="Phobius"/>
    </source>
</evidence>
<dbReference type="Gene3D" id="3.80.10.10">
    <property type="entry name" value="Ribonuclease Inhibitor"/>
    <property type="match status" value="3"/>
</dbReference>
<dbReference type="HOGENOM" id="CLU_000288_22_1_1"/>
<dbReference type="Proteomes" id="UP000008021">
    <property type="component" value="Chromosome 12"/>
</dbReference>
<evidence type="ECO:0000256" key="12">
    <source>
        <dbReference type="ARBA" id="ARBA00022989"/>
    </source>
</evidence>
<evidence type="ECO:0000256" key="8">
    <source>
        <dbReference type="ARBA" id="ARBA00022737"/>
    </source>
</evidence>
<dbReference type="GO" id="GO:0004674">
    <property type="term" value="F:protein serine/threonine kinase activity"/>
    <property type="evidence" value="ECO:0007669"/>
    <property type="project" value="UniProtKB-KW"/>
</dbReference>
<dbReference type="InterPro" id="IPR003591">
    <property type="entry name" value="Leu-rich_rpt_typical-subtyp"/>
</dbReference>
<dbReference type="AlphaFoldDB" id="A0A0E0FAA1"/>
<keyword evidence="5" id="KW-0808">Transferase</keyword>
<dbReference type="Pfam" id="PF00560">
    <property type="entry name" value="LRR_1"/>
    <property type="match status" value="6"/>
</dbReference>
<dbReference type="EnsemblPlants" id="OMERI12G03330.1">
    <property type="protein sequence ID" value="OMERI12G03330.1"/>
    <property type="gene ID" value="OMERI12G03330"/>
</dbReference>
<evidence type="ECO:0000256" key="6">
    <source>
        <dbReference type="ARBA" id="ARBA00022692"/>
    </source>
</evidence>
<comment type="catalytic activity">
    <reaction evidence="16">
        <text>L-threonyl-[protein] + ATP = O-phospho-L-threonyl-[protein] + ADP + H(+)</text>
        <dbReference type="Rhea" id="RHEA:46608"/>
        <dbReference type="Rhea" id="RHEA-COMP:11060"/>
        <dbReference type="Rhea" id="RHEA-COMP:11605"/>
        <dbReference type="ChEBI" id="CHEBI:15378"/>
        <dbReference type="ChEBI" id="CHEBI:30013"/>
        <dbReference type="ChEBI" id="CHEBI:30616"/>
        <dbReference type="ChEBI" id="CHEBI:61977"/>
        <dbReference type="ChEBI" id="CHEBI:456216"/>
        <dbReference type="EC" id="2.7.11.1"/>
    </reaction>
</comment>
<dbReference type="STRING" id="40149.A0A0E0FAA1"/>
<keyword evidence="8" id="KW-0677">Repeat</keyword>
<keyword evidence="4" id="KW-0433">Leucine-rich repeat</keyword>
<dbReference type="Gene3D" id="3.30.200.20">
    <property type="entry name" value="Phosphorylase Kinase, domain 1"/>
    <property type="match status" value="1"/>
</dbReference>
<dbReference type="GO" id="GO:0016020">
    <property type="term" value="C:membrane"/>
    <property type="evidence" value="ECO:0007669"/>
    <property type="project" value="UniProtKB-SubCell"/>
</dbReference>
<dbReference type="InterPro" id="IPR011009">
    <property type="entry name" value="Kinase-like_dom_sf"/>
</dbReference>
<dbReference type="PRINTS" id="PR00019">
    <property type="entry name" value="LEURICHRPT"/>
</dbReference>
<accession>A0A0E0FAA1</accession>
<keyword evidence="14" id="KW-0675">Receptor</keyword>
<feature type="domain" description="Protein kinase" evidence="20">
    <location>
        <begin position="697"/>
        <end position="970"/>
    </location>
</feature>
<proteinExistence type="predicted"/>
<feature type="region of interest" description="Disordered" evidence="18">
    <location>
        <begin position="599"/>
        <end position="619"/>
    </location>
</feature>
<dbReference type="FunFam" id="1.10.510.10:FF:000388">
    <property type="entry name" value="Leucine-rich repeat receptor-like tyrosine-protein kinase PXC3"/>
    <property type="match status" value="1"/>
</dbReference>
<dbReference type="InterPro" id="IPR000719">
    <property type="entry name" value="Prot_kinase_dom"/>
</dbReference>